<reference evidence="1" key="1">
    <citation type="submission" date="2021-03" db="EMBL/GenBank/DDBJ databases">
        <title>Comamonas denitrificans.</title>
        <authorList>
            <person name="Finster K."/>
        </authorList>
    </citation>
    <scope>NUCLEOTIDE SEQUENCE</scope>
    <source>
        <strain evidence="1">MM2021_4</strain>
    </source>
</reference>
<dbReference type="Pfam" id="PF07277">
    <property type="entry name" value="SapC"/>
    <property type="match status" value="1"/>
</dbReference>
<dbReference type="EMBL" id="JAFNME010000012">
    <property type="protein sequence ID" value="MBO1249623.1"/>
    <property type="molecule type" value="Genomic_DNA"/>
</dbReference>
<name>A0A939H0F4_9BURK</name>
<organism evidence="1 2">
    <name type="scientific">Comamonas denitrificans</name>
    <dbReference type="NCBI Taxonomy" id="117506"/>
    <lineage>
        <taxon>Bacteria</taxon>
        <taxon>Pseudomonadati</taxon>
        <taxon>Pseudomonadota</taxon>
        <taxon>Betaproteobacteria</taxon>
        <taxon>Burkholderiales</taxon>
        <taxon>Comamonadaceae</taxon>
        <taxon>Comamonas</taxon>
    </lineage>
</organism>
<comment type="caution">
    <text evidence="1">The sequence shown here is derived from an EMBL/GenBank/DDBJ whole genome shotgun (WGS) entry which is preliminary data.</text>
</comment>
<gene>
    <name evidence="1" type="ORF">J1777_07230</name>
</gene>
<dbReference type="Proteomes" id="UP000664731">
    <property type="component" value="Unassembled WGS sequence"/>
</dbReference>
<accession>A0A939H0F4</accession>
<dbReference type="AlphaFoldDB" id="A0A939H0F4"/>
<dbReference type="InterPro" id="IPR010836">
    <property type="entry name" value="SapC"/>
</dbReference>
<keyword evidence="2" id="KW-1185">Reference proteome</keyword>
<dbReference type="RefSeq" id="WP_207575143.1">
    <property type="nucleotide sequence ID" value="NZ_JAFNME010000012.1"/>
</dbReference>
<evidence type="ECO:0000313" key="2">
    <source>
        <dbReference type="Proteomes" id="UP000664731"/>
    </source>
</evidence>
<sequence>MPQYQAITKTDFANLRWKRYTDYRFAAADTLAPLVVQELAKACMTLPIAFIPQGEAFVPAAVQGLQPGQNLWVSPDGRWMGAYTPAMYRAYPFRLAHTQSGQWVLCVATDSGMVGEDHPEPFFDAQGEPSESVKVVLHFLQQVQANRAVTERACAALQAEGLIQPWPVTLKSGQGEKTVQGLYRIDEDRLNGLGAEALQRLQQAGALSVAYCQLLSMQHLQMLGQLAAAHANANANAQAQSQQALPTTPSGEIDLEFLNHGGTLSFGAH</sequence>
<proteinExistence type="predicted"/>
<evidence type="ECO:0000313" key="1">
    <source>
        <dbReference type="EMBL" id="MBO1249623.1"/>
    </source>
</evidence>
<protein>
    <submittedName>
        <fullName evidence="1">SapC family protein</fullName>
    </submittedName>
</protein>